<dbReference type="AlphaFoldDB" id="A0A5J9SPZ8"/>
<dbReference type="EMBL" id="RWGY01000499">
    <property type="protein sequence ID" value="TVU01065.1"/>
    <property type="molecule type" value="Genomic_DNA"/>
</dbReference>
<dbReference type="OrthoDB" id="684044at2759"/>
<proteinExistence type="predicted"/>
<organism evidence="2 3">
    <name type="scientific">Eragrostis curvula</name>
    <name type="common">weeping love grass</name>
    <dbReference type="NCBI Taxonomy" id="38414"/>
    <lineage>
        <taxon>Eukaryota</taxon>
        <taxon>Viridiplantae</taxon>
        <taxon>Streptophyta</taxon>
        <taxon>Embryophyta</taxon>
        <taxon>Tracheophyta</taxon>
        <taxon>Spermatophyta</taxon>
        <taxon>Magnoliopsida</taxon>
        <taxon>Liliopsida</taxon>
        <taxon>Poales</taxon>
        <taxon>Poaceae</taxon>
        <taxon>PACMAD clade</taxon>
        <taxon>Chloridoideae</taxon>
        <taxon>Eragrostideae</taxon>
        <taxon>Eragrostidinae</taxon>
        <taxon>Eragrostis</taxon>
    </lineage>
</organism>
<protein>
    <submittedName>
        <fullName evidence="2">Uncharacterized protein</fullName>
    </submittedName>
</protein>
<dbReference type="Proteomes" id="UP000324897">
    <property type="component" value="Unassembled WGS sequence"/>
</dbReference>
<comment type="caution">
    <text evidence="2">The sequence shown here is derived from an EMBL/GenBank/DDBJ whole genome shotgun (WGS) entry which is preliminary data.</text>
</comment>
<evidence type="ECO:0000313" key="2">
    <source>
        <dbReference type="EMBL" id="TVU01065.1"/>
    </source>
</evidence>
<gene>
    <name evidence="2" type="ORF">EJB05_53498</name>
</gene>
<accession>A0A5J9SPZ8</accession>
<evidence type="ECO:0000313" key="3">
    <source>
        <dbReference type="Proteomes" id="UP000324897"/>
    </source>
</evidence>
<name>A0A5J9SPZ8_9POAL</name>
<evidence type="ECO:0000256" key="1">
    <source>
        <dbReference type="SAM" id="MobiDB-lite"/>
    </source>
</evidence>
<dbReference type="Gramene" id="TVU01065">
    <property type="protein sequence ID" value="TVU01065"/>
    <property type="gene ID" value="EJB05_53498"/>
</dbReference>
<feature type="non-terminal residue" evidence="2">
    <location>
        <position position="1"/>
    </location>
</feature>
<reference evidence="2 3" key="1">
    <citation type="journal article" date="2019" name="Sci. Rep.">
        <title>A high-quality genome of Eragrostis curvula grass provides insights into Poaceae evolution and supports new strategies to enhance forage quality.</title>
        <authorList>
            <person name="Carballo J."/>
            <person name="Santos B.A.C.M."/>
            <person name="Zappacosta D."/>
            <person name="Garbus I."/>
            <person name="Selva J.P."/>
            <person name="Gallo C.A."/>
            <person name="Diaz A."/>
            <person name="Albertini E."/>
            <person name="Caccamo M."/>
            <person name="Echenique V."/>
        </authorList>
    </citation>
    <scope>NUCLEOTIDE SEQUENCE [LARGE SCALE GENOMIC DNA]</scope>
    <source>
        <strain evidence="3">cv. Victoria</strain>
        <tissue evidence="2">Leaf</tissue>
    </source>
</reference>
<sequence length="108" mass="11370">FWEQALPGSPMPDAIADGVQRGIDHSPLVEHYTASPSISACTLFDSTCTTGNPLFAECKEHSAKPCSLSAKGLPSVTLGKPLLANSSRQRGVCREPNDGHSANPLPRA</sequence>
<keyword evidence="3" id="KW-1185">Reference proteome</keyword>
<feature type="region of interest" description="Disordered" evidence="1">
    <location>
        <begin position="87"/>
        <end position="108"/>
    </location>
</feature>